<proteinExistence type="inferred from homology"/>
<organism evidence="9 10">
    <name type="scientific">Umboniibacter marinipuniceus</name>
    <dbReference type="NCBI Taxonomy" id="569599"/>
    <lineage>
        <taxon>Bacteria</taxon>
        <taxon>Pseudomonadati</taxon>
        <taxon>Pseudomonadota</taxon>
        <taxon>Gammaproteobacteria</taxon>
        <taxon>Cellvibrionales</taxon>
        <taxon>Cellvibrionaceae</taxon>
        <taxon>Umboniibacter</taxon>
    </lineage>
</organism>
<dbReference type="Proteomes" id="UP000267187">
    <property type="component" value="Unassembled WGS sequence"/>
</dbReference>
<keyword evidence="4 7" id="KW-1133">Transmembrane helix</keyword>
<evidence type="ECO:0000256" key="1">
    <source>
        <dbReference type="ARBA" id="ARBA00004651"/>
    </source>
</evidence>
<dbReference type="EMBL" id="REFJ01000005">
    <property type="protein sequence ID" value="RMA78922.1"/>
    <property type="molecule type" value="Genomic_DNA"/>
</dbReference>
<keyword evidence="6" id="KW-0653">Protein transport</keyword>
<feature type="transmembrane region" description="Helical" evidence="7">
    <location>
        <begin position="218"/>
        <end position="240"/>
    </location>
</feature>
<evidence type="ECO:0000256" key="7">
    <source>
        <dbReference type="SAM" id="Phobius"/>
    </source>
</evidence>
<keyword evidence="6" id="KW-0813">Transport</keyword>
<sequence length="269" mass="30257">MTNILEIKESHLRVTVALISVILAAVWILVIDLALNTPADGIRIVDVLIDRANELYPFTIQNLMWIFFFFGLGELWIRNQRANIEAQQLGLRLLPEDEETLLRGKDLGSIVLSIRGAGSQRLYYLQELIMRTIQQFRLNDSVAQADSLLNTSLDLIHAELDIKYNMLRYISWLLPTLGFIGTVVGISLALGEAGNMPEVTDGDAIKAWMGLLTAKLGIAFNTTLVALLQSAVLVFLIHIVQAKEEEGVNRIGRYCLHNLINRLYESQER</sequence>
<accession>A0A3M0AID1</accession>
<protein>
    <submittedName>
        <fullName evidence="9">MotA/TolQ/ExbB proton channel family protein</fullName>
    </submittedName>
</protein>
<evidence type="ECO:0000256" key="6">
    <source>
        <dbReference type="RuleBase" id="RU004057"/>
    </source>
</evidence>
<dbReference type="AlphaFoldDB" id="A0A3M0AID1"/>
<feature type="transmembrane region" description="Helical" evidence="7">
    <location>
        <begin position="12"/>
        <end position="35"/>
    </location>
</feature>
<dbReference type="GO" id="GO:0015031">
    <property type="term" value="P:protein transport"/>
    <property type="evidence" value="ECO:0007669"/>
    <property type="project" value="UniProtKB-KW"/>
</dbReference>
<evidence type="ECO:0000256" key="3">
    <source>
        <dbReference type="ARBA" id="ARBA00022692"/>
    </source>
</evidence>
<comment type="subcellular location">
    <subcellularLocation>
        <location evidence="1">Cell membrane</location>
        <topology evidence="1">Multi-pass membrane protein</topology>
    </subcellularLocation>
    <subcellularLocation>
        <location evidence="6">Membrane</location>
        <topology evidence="6">Multi-pass membrane protein</topology>
    </subcellularLocation>
</comment>
<reference evidence="9 10" key="1">
    <citation type="submission" date="2018-10" db="EMBL/GenBank/DDBJ databases">
        <title>Genomic Encyclopedia of Type Strains, Phase IV (KMG-IV): sequencing the most valuable type-strain genomes for metagenomic binning, comparative biology and taxonomic classification.</title>
        <authorList>
            <person name="Goeker M."/>
        </authorList>
    </citation>
    <scope>NUCLEOTIDE SEQUENCE [LARGE SCALE GENOMIC DNA]</scope>
    <source>
        <strain evidence="9 10">DSM 25080</strain>
    </source>
</reference>
<gene>
    <name evidence="9" type="ORF">DFR27_2263</name>
</gene>
<comment type="similarity">
    <text evidence="6">Belongs to the exbB/tolQ family.</text>
</comment>
<keyword evidence="3 7" id="KW-0812">Transmembrane</keyword>
<dbReference type="Pfam" id="PF01618">
    <property type="entry name" value="MotA_ExbB"/>
    <property type="match status" value="1"/>
</dbReference>
<evidence type="ECO:0000256" key="2">
    <source>
        <dbReference type="ARBA" id="ARBA00022475"/>
    </source>
</evidence>
<keyword evidence="10" id="KW-1185">Reference proteome</keyword>
<feature type="domain" description="MotA/TolQ/ExbB proton channel" evidence="8">
    <location>
        <begin position="129"/>
        <end position="250"/>
    </location>
</feature>
<evidence type="ECO:0000313" key="9">
    <source>
        <dbReference type="EMBL" id="RMA78922.1"/>
    </source>
</evidence>
<evidence type="ECO:0000313" key="10">
    <source>
        <dbReference type="Proteomes" id="UP000267187"/>
    </source>
</evidence>
<dbReference type="InterPro" id="IPR002898">
    <property type="entry name" value="MotA_ExbB_proton_chnl"/>
</dbReference>
<evidence type="ECO:0000259" key="8">
    <source>
        <dbReference type="Pfam" id="PF01618"/>
    </source>
</evidence>
<comment type="caution">
    <text evidence="9">The sequence shown here is derived from an EMBL/GenBank/DDBJ whole genome shotgun (WGS) entry which is preliminary data.</text>
</comment>
<keyword evidence="2" id="KW-1003">Cell membrane</keyword>
<evidence type="ECO:0000256" key="5">
    <source>
        <dbReference type="ARBA" id="ARBA00023136"/>
    </source>
</evidence>
<name>A0A3M0AID1_9GAMM</name>
<keyword evidence="5 7" id="KW-0472">Membrane</keyword>
<dbReference type="GO" id="GO:0005886">
    <property type="term" value="C:plasma membrane"/>
    <property type="evidence" value="ECO:0007669"/>
    <property type="project" value="UniProtKB-SubCell"/>
</dbReference>
<evidence type="ECO:0000256" key="4">
    <source>
        <dbReference type="ARBA" id="ARBA00022989"/>
    </source>
</evidence>
<feature type="transmembrane region" description="Helical" evidence="7">
    <location>
        <begin position="55"/>
        <end position="77"/>
    </location>
</feature>
<dbReference type="RefSeq" id="WP_211327626.1">
    <property type="nucleotide sequence ID" value="NZ_REFJ01000005.1"/>
</dbReference>
<feature type="transmembrane region" description="Helical" evidence="7">
    <location>
        <begin position="169"/>
        <end position="190"/>
    </location>
</feature>